<dbReference type="Gene3D" id="2.130.10.10">
    <property type="entry name" value="YVTN repeat-like/Quinoprotein amine dehydrogenase"/>
    <property type="match status" value="1"/>
</dbReference>
<evidence type="ECO:0000313" key="1">
    <source>
        <dbReference type="EMBL" id="KPP75683.1"/>
    </source>
</evidence>
<accession>A0A0P7XHA7</accession>
<reference evidence="1 2" key="1">
    <citation type="submission" date="2015-08" db="EMBL/GenBank/DDBJ databases">
        <title>The genome of the Asian arowana (Scleropages formosus).</title>
        <authorList>
            <person name="Tan M.H."/>
            <person name="Gan H.M."/>
            <person name="Croft L.J."/>
            <person name="Austin C.M."/>
        </authorList>
    </citation>
    <scope>NUCLEOTIDE SEQUENCE [LARGE SCALE GENOMIC DNA]</scope>
    <source>
        <strain evidence="1">Aro1</strain>
    </source>
</reference>
<dbReference type="EMBL" id="JARO02001366">
    <property type="protein sequence ID" value="KPP75683.1"/>
    <property type="molecule type" value="Genomic_DNA"/>
</dbReference>
<sequence length="132" mass="14830">MWWHSGAGGSCRRLAAPGFESGWCSGFLLQLTADCVAHSLNLLPDLSVANQRSLKVAAGEPVHHIMTFDPSDRDYLYLMTSNHVRRISPERIRFPLERRIWALMQIDSLPLVQHPPPPSPLYETKAAGVHFD</sequence>
<evidence type="ECO:0008006" key="3">
    <source>
        <dbReference type="Google" id="ProtNLM"/>
    </source>
</evidence>
<comment type="caution">
    <text evidence="1">The sequence shown here is derived from an EMBL/GenBank/DDBJ whole genome shotgun (WGS) entry which is preliminary data.</text>
</comment>
<gene>
    <name evidence="1" type="ORF">Z043_105052</name>
</gene>
<evidence type="ECO:0000313" key="2">
    <source>
        <dbReference type="Proteomes" id="UP000034805"/>
    </source>
</evidence>
<name>A0A0P7XHA7_SCLFO</name>
<dbReference type="Proteomes" id="UP000034805">
    <property type="component" value="Unassembled WGS sequence"/>
</dbReference>
<protein>
    <recommendedName>
        <fullName evidence="3">Sema domain-containing protein</fullName>
    </recommendedName>
</protein>
<organism evidence="1 2">
    <name type="scientific">Scleropages formosus</name>
    <name type="common">Asian bonytongue</name>
    <name type="synonym">Osteoglossum formosum</name>
    <dbReference type="NCBI Taxonomy" id="113540"/>
    <lineage>
        <taxon>Eukaryota</taxon>
        <taxon>Metazoa</taxon>
        <taxon>Chordata</taxon>
        <taxon>Craniata</taxon>
        <taxon>Vertebrata</taxon>
        <taxon>Euteleostomi</taxon>
        <taxon>Actinopterygii</taxon>
        <taxon>Neopterygii</taxon>
        <taxon>Teleostei</taxon>
        <taxon>Osteoglossocephala</taxon>
        <taxon>Osteoglossomorpha</taxon>
        <taxon>Osteoglossiformes</taxon>
        <taxon>Osteoglossidae</taxon>
        <taxon>Scleropages</taxon>
    </lineage>
</organism>
<proteinExistence type="predicted"/>
<dbReference type="InterPro" id="IPR015943">
    <property type="entry name" value="WD40/YVTN_repeat-like_dom_sf"/>
</dbReference>
<dbReference type="AlphaFoldDB" id="A0A0P7XHA7"/>